<gene>
    <name evidence="2" type="ORF">AYW79_04780</name>
</gene>
<feature type="transmembrane region" description="Helical" evidence="1">
    <location>
        <begin position="320"/>
        <end position="341"/>
    </location>
</feature>
<keyword evidence="1" id="KW-0812">Transmembrane</keyword>
<evidence type="ECO:0000313" key="3">
    <source>
        <dbReference type="Proteomes" id="UP000077421"/>
    </source>
</evidence>
<feature type="transmembrane region" description="Helical" evidence="1">
    <location>
        <begin position="235"/>
        <end position="257"/>
    </location>
</feature>
<feature type="transmembrane region" description="Helical" evidence="1">
    <location>
        <begin position="123"/>
        <end position="143"/>
    </location>
</feature>
<name>A0A853KDS6_9BACL</name>
<accession>A0A853KDS6</accession>
<feature type="transmembrane region" description="Helical" evidence="1">
    <location>
        <begin position="164"/>
        <end position="182"/>
    </location>
</feature>
<feature type="transmembrane region" description="Helical" evidence="1">
    <location>
        <begin position="412"/>
        <end position="430"/>
    </location>
</feature>
<feature type="transmembrane region" description="Helical" evidence="1">
    <location>
        <begin position="277"/>
        <end position="300"/>
    </location>
</feature>
<dbReference type="EMBL" id="LSUQ01000009">
    <property type="protein sequence ID" value="OAG94504.1"/>
    <property type="molecule type" value="Genomic_DNA"/>
</dbReference>
<evidence type="ECO:0000313" key="2">
    <source>
        <dbReference type="EMBL" id="OAG94504.1"/>
    </source>
</evidence>
<feature type="transmembrane region" description="Helical" evidence="1">
    <location>
        <begin position="387"/>
        <end position="406"/>
    </location>
</feature>
<feature type="transmembrane region" description="Helical" evidence="1">
    <location>
        <begin position="194"/>
        <end position="214"/>
    </location>
</feature>
<comment type="caution">
    <text evidence="2">The sequence shown here is derived from an EMBL/GenBank/DDBJ whole genome shotgun (WGS) entry which is preliminary data.</text>
</comment>
<protein>
    <submittedName>
        <fullName evidence="2">Uncharacterized protein</fullName>
    </submittedName>
</protein>
<dbReference type="Proteomes" id="UP000077421">
    <property type="component" value="Unassembled WGS sequence"/>
</dbReference>
<feature type="transmembrane region" description="Helical" evidence="1">
    <location>
        <begin position="347"/>
        <end position="367"/>
    </location>
</feature>
<keyword evidence="1" id="KW-1133">Transmembrane helix</keyword>
<reference evidence="2 3" key="1">
    <citation type="submission" date="2016-02" db="EMBL/GenBank/DDBJ databases">
        <title>Draft genome sequence of Acidibacillus ferrooxidans SLC66.</title>
        <authorList>
            <person name="Oliveira G."/>
            <person name="Nancucheo I."/>
            <person name="Dall'Agnol H."/>
            <person name="Johnson B."/>
            <person name="Oliveira R."/>
            <person name="Nunes G.L."/>
            <person name="Tzotzos G."/>
            <person name="Orellana S.C."/>
            <person name="Salim A.C."/>
            <person name="Araujo F.M."/>
        </authorList>
    </citation>
    <scope>NUCLEOTIDE SEQUENCE [LARGE SCALE GENOMIC DNA]</scope>
    <source>
        <strain evidence="2 3">SLC66</strain>
    </source>
</reference>
<evidence type="ECO:0000256" key="1">
    <source>
        <dbReference type="SAM" id="Phobius"/>
    </source>
</evidence>
<dbReference type="RefSeq" id="WP_067562358.1">
    <property type="nucleotide sequence ID" value="NZ_LSUQ01000009.1"/>
</dbReference>
<keyword evidence="1" id="KW-0472">Membrane</keyword>
<feature type="transmembrane region" description="Helical" evidence="1">
    <location>
        <begin position="99"/>
        <end position="117"/>
    </location>
</feature>
<organism evidence="2 3">
    <name type="scientific">Ferroacidibacillus organovorans</name>
    <dbReference type="NCBI Taxonomy" id="1765683"/>
    <lineage>
        <taxon>Bacteria</taxon>
        <taxon>Bacillati</taxon>
        <taxon>Bacillota</taxon>
        <taxon>Bacilli</taxon>
        <taxon>Bacillales</taxon>
        <taxon>Alicyclobacillaceae</taxon>
        <taxon>Ferroacidibacillus</taxon>
    </lineage>
</organism>
<sequence length="440" mass="49355">MEWFDFLEFVTEGIKDNETASVVRRELYLHMKFSSEELQSQGMDANESRRLALIRMGDSNELRAAFTPAKLEEPCQPVHLLSDFIAEKNDPPAELVVRYAFRSLSLIGLFIAVLATSGEGNTYSAILPDLFLLIPGVILLVAAEKFTPRLPALQTFRYPVKHTRVLWMIGAMCGGFAGLAPLLNVSPSVAPSMISFNEVNFLTIAGIVAVIGWTRRVWSIHQLTWRPFLISGQVMLSYFLASIPTVMLSERMLAIWTMESNQNGWVQFESQVFAPNFYSNMIMLLGVVLIASSLASEYRLPLRKNTTDDFIWPELPNEPWITFISKYWLQIACGCVTGLWVGQATNAFTPLLVIGFPIALATFFIGLGKPIADIRHKKRMTYAWKTATGLFVGFAIGAISSFRFSAFVLETSVFALFTYLTTLAAYRLLAHLRRETHTTS</sequence>
<proteinExistence type="predicted"/>
<dbReference type="AlphaFoldDB" id="A0A853KDS6"/>